<dbReference type="Pfam" id="PF23023">
    <property type="entry name" value="Anti-Pycsar_Apyc1"/>
    <property type="match status" value="1"/>
</dbReference>
<gene>
    <name evidence="10" type="primary">rnz</name>
    <name evidence="12" type="ORF">AM592_07745</name>
</gene>
<feature type="binding site" evidence="10">
    <location>
        <position position="211"/>
    </location>
    <ligand>
        <name>Zn(2+)</name>
        <dbReference type="ChEBI" id="CHEBI:29105"/>
        <label>1</label>
        <note>catalytic</note>
    </ligand>
</feature>
<dbReference type="GO" id="GO:0008270">
    <property type="term" value="F:zinc ion binding"/>
    <property type="evidence" value="ECO:0007669"/>
    <property type="project" value="UniProtKB-UniRule"/>
</dbReference>
<feature type="binding site" evidence="10">
    <location>
        <position position="67"/>
    </location>
    <ligand>
        <name>Zn(2+)</name>
        <dbReference type="ChEBI" id="CHEBI:29105"/>
        <label>2</label>
        <note>catalytic</note>
    </ligand>
</feature>
<evidence type="ECO:0000256" key="5">
    <source>
        <dbReference type="ARBA" id="ARBA00022723"/>
    </source>
</evidence>
<dbReference type="RefSeq" id="WP_053603259.1">
    <property type="nucleotide sequence ID" value="NZ_CP012600.1"/>
</dbReference>
<dbReference type="NCBIfam" id="NF000801">
    <property type="entry name" value="PRK00055.1-3"/>
    <property type="match status" value="1"/>
</dbReference>
<dbReference type="InterPro" id="IPR013471">
    <property type="entry name" value="RNase_Z/BN"/>
</dbReference>
<evidence type="ECO:0000313" key="12">
    <source>
        <dbReference type="EMBL" id="ALC81501.1"/>
    </source>
</evidence>
<comment type="similarity">
    <text evidence="10">Belongs to the RNase Z family.</text>
</comment>
<keyword evidence="7 10" id="KW-0378">Hydrolase</keyword>
<dbReference type="PANTHER" id="PTHR46018:SF2">
    <property type="entry name" value="ZINC PHOSPHODIESTERASE ELAC PROTEIN 1"/>
    <property type="match status" value="1"/>
</dbReference>
<evidence type="ECO:0000256" key="10">
    <source>
        <dbReference type="HAMAP-Rule" id="MF_01818"/>
    </source>
</evidence>
<evidence type="ECO:0000313" key="13">
    <source>
        <dbReference type="Proteomes" id="UP000067625"/>
    </source>
</evidence>
<dbReference type="GO" id="GO:0042802">
    <property type="term" value="F:identical protein binding"/>
    <property type="evidence" value="ECO:0007669"/>
    <property type="project" value="UniProtKB-ARBA"/>
</dbReference>
<evidence type="ECO:0000256" key="7">
    <source>
        <dbReference type="ARBA" id="ARBA00022801"/>
    </source>
</evidence>
<feature type="binding site" evidence="10">
    <location>
        <position position="140"/>
    </location>
    <ligand>
        <name>Zn(2+)</name>
        <dbReference type="ChEBI" id="CHEBI:29105"/>
        <label>1</label>
        <note>catalytic</note>
    </ligand>
</feature>
<protein>
    <recommendedName>
        <fullName evidence="2 10">Ribonuclease Z</fullName>
        <shortName evidence="10">RNase Z</shortName>
        <ecNumber evidence="2 10">3.1.26.11</ecNumber>
    </recommendedName>
    <alternativeName>
        <fullName evidence="10">tRNA 3 endonuclease</fullName>
    </alternativeName>
    <alternativeName>
        <fullName evidence="10">tRNase Z</fullName>
    </alternativeName>
</protein>
<reference evidence="13" key="1">
    <citation type="submission" date="2015-08" db="EMBL/GenBank/DDBJ databases">
        <title>Genome sequencing project for genomic taxonomy and phylogenomics of Bacillus-like bacteria.</title>
        <authorList>
            <person name="Liu B."/>
            <person name="Wang J."/>
            <person name="Zhu Y."/>
            <person name="Liu G."/>
            <person name="Chen Q."/>
            <person name="Chen Z."/>
            <person name="Lan J."/>
            <person name="Che J."/>
            <person name="Ge C."/>
            <person name="Shi H."/>
            <person name="Pan Z."/>
            <person name="Liu X."/>
        </authorList>
    </citation>
    <scope>NUCLEOTIDE SEQUENCE [LARGE SCALE GENOMIC DNA]</scope>
    <source>
        <strain evidence="13">FJAT-4402</strain>
    </source>
</reference>
<feature type="domain" description="Metallo-beta-lactamase" evidence="11">
    <location>
        <begin position="199"/>
        <end position="270"/>
    </location>
</feature>
<dbReference type="PANTHER" id="PTHR46018">
    <property type="entry name" value="ZINC PHOSPHODIESTERASE ELAC PROTEIN 1"/>
    <property type="match status" value="1"/>
</dbReference>
<dbReference type="InterPro" id="IPR036866">
    <property type="entry name" value="RibonucZ/Hydroxyglut_hydro"/>
</dbReference>
<dbReference type="Gene3D" id="3.60.15.10">
    <property type="entry name" value="Ribonuclease Z/Hydroxyacylglutathione hydrolase-like"/>
    <property type="match status" value="1"/>
</dbReference>
<dbReference type="AlphaFoldDB" id="A0A0M5JEG3"/>
<keyword evidence="4 10" id="KW-0540">Nuclease</keyword>
<evidence type="ECO:0000256" key="9">
    <source>
        <dbReference type="ARBA" id="ARBA00057812"/>
    </source>
</evidence>
<comment type="subunit">
    <text evidence="1 10">Homodimer.</text>
</comment>
<feature type="binding site" evidence="10">
    <location>
        <position position="65"/>
    </location>
    <ligand>
        <name>Zn(2+)</name>
        <dbReference type="ChEBI" id="CHEBI:29105"/>
        <label>1</label>
        <note>catalytic</note>
    </ligand>
</feature>
<feature type="binding site" evidence="10">
    <location>
        <position position="63"/>
    </location>
    <ligand>
        <name>Zn(2+)</name>
        <dbReference type="ChEBI" id="CHEBI:29105"/>
        <label>1</label>
        <note>catalytic</note>
    </ligand>
</feature>
<dbReference type="NCBIfam" id="TIGR02651">
    <property type="entry name" value="RNase_Z"/>
    <property type="match status" value="1"/>
</dbReference>
<evidence type="ECO:0000256" key="2">
    <source>
        <dbReference type="ARBA" id="ARBA00012477"/>
    </source>
</evidence>
<name>A0A0M5JEG3_9BACI</name>
<dbReference type="HAMAP" id="MF_01818">
    <property type="entry name" value="RNase_Z_BN"/>
    <property type="match status" value="1"/>
</dbReference>
<dbReference type="InterPro" id="IPR001279">
    <property type="entry name" value="Metallo-B-lactamas"/>
</dbReference>
<dbReference type="Pfam" id="PF12706">
    <property type="entry name" value="Lactamase_B_2"/>
    <property type="match status" value="1"/>
</dbReference>
<keyword evidence="5 10" id="KW-0479">Metal-binding</keyword>
<accession>A0A0M5JEG3</accession>
<dbReference type="OrthoDB" id="9800940at2"/>
<feature type="binding site" evidence="10">
    <location>
        <position position="211"/>
    </location>
    <ligand>
        <name>Zn(2+)</name>
        <dbReference type="ChEBI" id="CHEBI:29105"/>
        <label>2</label>
        <note>catalytic</note>
    </ligand>
</feature>
<dbReference type="FunFam" id="3.60.15.10:FF:000002">
    <property type="entry name" value="Ribonuclease Z"/>
    <property type="match status" value="1"/>
</dbReference>
<reference evidence="12 13" key="2">
    <citation type="journal article" date="2016" name="Int. J. Syst. Evol. Microbiol.">
        <title>Bacillus gobiensis sp. nov., isolated from a soil sample.</title>
        <authorList>
            <person name="Liu B."/>
            <person name="Liu G.H."/>
            <person name="Cetin S."/>
            <person name="Schumann P."/>
            <person name="Pan Z.Z."/>
            <person name="Chen Q.Q."/>
        </authorList>
    </citation>
    <scope>NUCLEOTIDE SEQUENCE [LARGE SCALE GENOMIC DNA]</scope>
    <source>
        <strain evidence="12 13">FJAT-4402</strain>
    </source>
</reference>
<comment type="cofactor">
    <cofactor evidence="10">
        <name>Zn(2+)</name>
        <dbReference type="ChEBI" id="CHEBI:29105"/>
    </cofactor>
    <text evidence="10">Binds 2 Zn(2+) ions.</text>
</comment>
<organism evidence="12 13">
    <name type="scientific">Bacillus gobiensis</name>
    <dbReference type="NCBI Taxonomy" id="1441095"/>
    <lineage>
        <taxon>Bacteria</taxon>
        <taxon>Bacillati</taxon>
        <taxon>Bacillota</taxon>
        <taxon>Bacilli</taxon>
        <taxon>Bacillales</taxon>
        <taxon>Bacillaceae</taxon>
        <taxon>Bacillus</taxon>
    </lineage>
</organism>
<dbReference type="Proteomes" id="UP000067625">
    <property type="component" value="Chromosome"/>
</dbReference>
<evidence type="ECO:0000256" key="4">
    <source>
        <dbReference type="ARBA" id="ARBA00022722"/>
    </source>
</evidence>
<dbReference type="SUPFAM" id="SSF56281">
    <property type="entry name" value="Metallo-hydrolase/oxidoreductase"/>
    <property type="match status" value="1"/>
</dbReference>
<dbReference type="EMBL" id="CP012600">
    <property type="protein sequence ID" value="ALC81501.1"/>
    <property type="molecule type" value="Genomic_DNA"/>
</dbReference>
<evidence type="ECO:0000256" key="3">
    <source>
        <dbReference type="ARBA" id="ARBA00022694"/>
    </source>
</evidence>
<feature type="active site" description="Proton acceptor" evidence="10">
    <location>
        <position position="67"/>
    </location>
</feature>
<evidence type="ECO:0000256" key="1">
    <source>
        <dbReference type="ARBA" id="ARBA00011738"/>
    </source>
</evidence>
<proteinExistence type="inferred from homology"/>
<keyword evidence="6 10" id="KW-0255">Endonuclease</keyword>
<feature type="binding site" evidence="10">
    <location>
        <position position="68"/>
    </location>
    <ligand>
        <name>Zn(2+)</name>
        <dbReference type="ChEBI" id="CHEBI:29105"/>
        <label>2</label>
        <note>catalytic</note>
    </ligand>
</feature>
<comment type="catalytic activity">
    <reaction evidence="10">
        <text>Endonucleolytic cleavage of RNA, removing extra 3' nucleotides from tRNA precursor, generating 3' termini of tRNAs. A 3'-hydroxy group is left at the tRNA terminus and a 5'-phosphoryl group is left at the trailer molecule.</text>
        <dbReference type="EC" id="3.1.26.11"/>
    </reaction>
</comment>
<keyword evidence="3 10" id="KW-0819">tRNA processing</keyword>
<comment type="function">
    <text evidence="9 10">Zinc phosphodiesterase, which displays some tRNA 3'-processing endonuclease activity. Probably involved in tRNA maturation, by removing a 3'-trailer from precursor tRNA.</text>
</comment>
<dbReference type="STRING" id="1441095.AM592_07745"/>
<dbReference type="EC" id="3.1.26.11" evidence="2 10"/>
<dbReference type="CDD" id="cd07717">
    <property type="entry name" value="RNaseZ_ZiPD-like_MBL-fold"/>
    <property type="match status" value="1"/>
</dbReference>
<evidence type="ECO:0000259" key="11">
    <source>
        <dbReference type="Pfam" id="PF12706"/>
    </source>
</evidence>
<sequence>MELLFLGTGAGIPAKTRNVTSIALKLLEERNAVWLFDCGEATQHQILYTSLKPKKIEKIFISHLHGDHIYGLPGLISSRAFQGGESQLSIYGPAGIEAFVRTSLLVSGTKLSYPLEIIEIEEGTVFEDDQFKVITKKVSHGMESYGFRVEEKDLPGALQVEELMKKGVQPGPIYQRLKNGETIKTETGELINGKDFMGLEKKGRVIAYSGDTRLCDCLVDLAKQADVLIHEATFGKEEDDLAYLYFHSTTEQAAATAKKANVNMLILTHISARYQGDKKKRELESEAKKIFPHTFVASDFDVYPVTRNKE</sequence>
<keyword evidence="8 10" id="KW-0862">Zinc</keyword>
<dbReference type="GO" id="GO:0042781">
    <property type="term" value="F:3'-tRNA processing endoribonuclease activity"/>
    <property type="evidence" value="ECO:0007669"/>
    <property type="project" value="UniProtKB-UniRule"/>
</dbReference>
<feature type="binding site" evidence="10">
    <location>
        <position position="269"/>
    </location>
    <ligand>
        <name>Zn(2+)</name>
        <dbReference type="ChEBI" id="CHEBI:29105"/>
        <label>2</label>
        <note>catalytic</note>
    </ligand>
</feature>
<evidence type="ECO:0000256" key="8">
    <source>
        <dbReference type="ARBA" id="ARBA00022833"/>
    </source>
</evidence>
<evidence type="ECO:0000256" key="6">
    <source>
        <dbReference type="ARBA" id="ARBA00022759"/>
    </source>
</evidence>
<keyword evidence="13" id="KW-1185">Reference proteome</keyword>
<dbReference type="PATRIC" id="fig|1441095.3.peg.1702"/>